<keyword evidence="3" id="KW-1185">Reference proteome</keyword>
<dbReference type="Pfam" id="PF19424">
    <property type="entry name" value="UNC80"/>
    <property type="match status" value="1"/>
</dbReference>
<accession>A0A448WF47</accession>
<dbReference type="EMBL" id="CAAALY010008557">
    <property type="protein sequence ID" value="VEL10277.1"/>
    <property type="molecule type" value="Genomic_DNA"/>
</dbReference>
<dbReference type="OrthoDB" id="5584001at2759"/>
<dbReference type="PANTHER" id="PTHR31781:SF1">
    <property type="entry name" value="PROTEIN UNC-80 HOMOLOG"/>
    <property type="match status" value="1"/>
</dbReference>
<evidence type="ECO:0000259" key="1">
    <source>
        <dbReference type="Pfam" id="PF19424"/>
    </source>
</evidence>
<reference evidence="2" key="1">
    <citation type="submission" date="2018-11" db="EMBL/GenBank/DDBJ databases">
        <authorList>
            <consortium name="Pathogen Informatics"/>
        </authorList>
    </citation>
    <scope>NUCLEOTIDE SEQUENCE</scope>
</reference>
<dbReference type="GO" id="GO:0034703">
    <property type="term" value="C:cation channel complex"/>
    <property type="evidence" value="ECO:0007669"/>
    <property type="project" value="TreeGrafter"/>
</dbReference>
<evidence type="ECO:0000313" key="3">
    <source>
        <dbReference type="Proteomes" id="UP000784294"/>
    </source>
</evidence>
<organism evidence="2 3">
    <name type="scientific">Protopolystoma xenopodis</name>
    <dbReference type="NCBI Taxonomy" id="117903"/>
    <lineage>
        <taxon>Eukaryota</taxon>
        <taxon>Metazoa</taxon>
        <taxon>Spiralia</taxon>
        <taxon>Lophotrochozoa</taxon>
        <taxon>Platyhelminthes</taxon>
        <taxon>Monogenea</taxon>
        <taxon>Polyopisthocotylea</taxon>
        <taxon>Polystomatidea</taxon>
        <taxon>Polystomatidae</taxon>
        <taxon>Protopolystoma</taxon>
    </lineage>
</organism>
<gene>
    <name evidence="2" type="ORF">PXEA_LOCUS3717</name>
</gene>
<proteinExistence type="predicted"/>
<dbReference type="AlphaFoldDB" id="A0A448WF47"/>
<dbReference type="GO" id="GO:0030424">
    <property type="term" value="C:axon"/>
    <property type="evidence" value="ECO:0007669"/>
    <property type="project" value="TreeGrafter"/>
</dbReference>
<dbReference type="Proteomes" id="UP000784294">
    <property type="component" value="Unassembled WGS sequence"/>
</dbReference>
<dbReference type="InterPro" id="IPR045852">
    <property type="entry name" value="UNC80_central"/>
</dbReference>
<name>A0A448WF47_9PLAT</name>
<protein>
    <recommendedName>
        <fullName evidence="1">Protein UNC80 central region domain-containing protein</fullName>
    </recommendedName>
</protein>
<feature type="domain" description="Protein UNC80 central region" evidence="1">
    <location>
        <begin position="12"/>
        <end position="81"/>
    </location>
</feature>
<dbReference type="PANTHER" id="PTHR31781">
    <property type="entry name" value="UNC80"/>
    <property type="match status" value="1"/>
</dbReference>
<comment type="caution">
    <text evidence="2">The sequence shown here is derived from an EMBL/GenBank/DDBJ whole genome shotgun (WGS) entry which is preliminary data.</text>
</comment>
<evidence type="ECO:0000313" key="2">
    <source>
        <dbReference type="EMBL" id="VEL10277.1"/>
    </source>
</evidence>
<dbReference type="GO" id="GO:0055080">
    <property type="term" value="P:monoatomic cation homeostasis"/>
    <property type="evidence" value="ECO:0007669"/>
    <property type="project" value="TreeGrafter"/>
</dbReference>
<dbReference type="GO" id="GO:0005261">
    <property type="term" value="F:monoatomic cation channel activity"/>
    <property type="evidence" value="ECO:0007669"/>
    <property type="project" value="TreeGrafter"/>
</dbReference>
<sequence length="88" mass="10104">MRLKDGNHLTKEFRGLWSSRYYVWSRLEEGAANQLKLPPPSIEFVLPSPTLGHPRFEVPDPGWQTRKGTSAEEVQLKQNEATVCYLGY</sequence>